<protein>
    <submittedName>
        <fullName evidence="1">Acylneuraminate cytidylyltransferase</fullName>
    </submittedName>
</protein>
<reference evidence="1 2" key="2">
    <citation type="journal article" date="2012" name="Int. J. Syst. Evol. Microbiol.">
        <title>Magnetococcus marinus gen. nov., sp. nov., a marine, magnetotactic bacterium that represents a novel lineage (Magnetococcaceae fam. nov.; Magnetococcales ord. nov.) at the base of the Alphaproteobacteria.</title>
        <authorList>
            <person name="Bazylinski D.A."/>
            <person name="Williams T.J."/>
            <person name="Lefevre C.T."/>
            <person name="Berg R.J."/>
            <person name="Zhang C.L."/>
            <person name="Bowser S.S."/>
            <person name="Dean A.J."/>
            <person name="Beveridge T.J."/>
        </authorList>
    </citation>
    <scope>NUCLEOTIDE SEQUENCE [LARGE SCALE GENOMIC DNA]</scope>
    <source>
        <strain evidence="2">ATCC BAA-1437 / JCM 17883 / MC-1</strain>
    </source>
</reference>
<keyword evidence="1" id="KW-0808">Transferase</keyword>
<dbReference type="EMBL" id="CP000471">
    <property type="protein sequence ID" value="ABK44914.1"/>
    <property type="molecule type" value="Genomic_DNA"/>
</dbReference>
<dbReference type="HOGENOM" id="CLU_042930_1_0_5"/>
<gene>
    <name evidence="1" type="ordered locus">Mmc1_2414</name>
</gene>
<proteinExistence type="predicted"/>
<dbReference type="NCBIfam" id="TIGR03584">
    <property type="entry name" value="PseF"/>
    <property type="match status" value="1"/>
</dbReference>
<dbReference type="STRING" id="156889.Mmc1_2414"/>
<dbReference type="InterPro" id="IPR003329">
    <property type="entry name" value="Cytidylyl_trans"/>
</dbReference>
<dbReference type="RefSeq" id="WP_011714034.1">
    <property type="nucleotide sequence ID" value="NC_008576.1"/>
</dbReference>
<keyword evidence="1" id="KW-0548">Nucleotidyltransferase</keyword>
<evidence type="ECO:0000313" key="2">
    <source>
        <dbReference type="Proteomes" id="UP000002586"/>
    </source>
</evidence>
<organism evidence="1 2">
    <name type="scientific">Magnetococcus marinus (strain ATCC BAA-1437 / JCM 17883 / MC-1)</name>
    <dbReference type="NCBI Taxonomy" id="156889"/>
    <lineage>
        <taxon>Bacteria</taxon>
        <taxon>Pseudomonadati</taxon>
        <taxon>Pseudomonadota</taxon>
        <taxon>Magnetococcia</taxon>
        <taxon>Magnetococcales</taxon>
        <taxon>Magnetococcaceae</taxon>
        <taxon>Magnetococcus</taxon>
    </lineage>
</organism>
<dbReference type="Gene3D" id="3.90.550.10">
    <property type="entry name" value="Spore Coat Polysaccharide Biosynthesis Protein SpsA, Chain A"/>
    <property type="match status" value="1"/>
</dbReference>
<name>A0LAC1_MAGMM</name>
<dbReference type="PANTHER" id="PTHR21485">
    <property type="entry name" value="HAD SUPERFAMILY MEMBERS CMAS AND KDSC"/>
    <property type="match status" value="1"/>
</dbReference>
<dbReference type="InterPro" id="IPR050793">
    <property type="entry name" value="CMP-NeuNAc_synthase"/>
</dbReference>
<dbReference type="KEGG" id="mgm:Mmc1_2414"/>
<reference evidence="2" key="1">
    <citation type="journal article" date="2009" name="Appl. Environ. Microbiol.">
        <title>Complete genome sequence of the chemolithoautotrophic marine magnetotactic coccus strain MC-1.</title>
        <authorList>
            <person name="Schubbe S."/>
            <person name="Williams T.J."/>
            <person name="Xie G."/>
            <person name="Kiss H.E."/>
            <person name="Brettin T.S."/>
            <person name="Martinez D."/>
            <person name="Ross C.A."/>
            <person name="Schuler D."/>
            <person name="Cox B.L."/>
            <person name="Nealson K.H."/>
            <person name="Bazylinski D.A."/>
        </authorList>
    </citation>
    <scope>NUCLEOTIDE SEQUENCE [LARGE SCALE GENOMIC DNA]</scope>
    <source>
        <strain evidence="2">ATCC BAA-1437 / JCM 17883 / MC-1</strain>
    </source>
</reference>
<keyword evidence="2" id="KW-1185">Reference proteome</keyword>
<dbReference type="Pfam" id="PF02348">
    <property type="entry name" value="CTP_transf_3"/>
    <property type="match status" value="1"/>
</dbReference>
<dbReference type="InterPro" id="IPR020039">
    <property type="entry name" value="PseF"/>
</dbReference>
<evidence type="ECO:0000313" key="1">
    <source>
        <dbReference type="EMBL" id="ABK44914.1"/>
    </source>
</evidence>
<dbReference type="OrthoDB" id="9805604at2"/>
<dbReference type="CDD" id="cd02513">
    <property type="entry name" value="CMP-NeuAc_Synthase"/>
    <property type="match status" value="1"/>
</dbReference>
<dbReference type="Proteomes" id="UP000002586">
    <property type="component" value="Chromosome"/>
</dbReference>
<dbReference type="InterPro" id="IPR029044">
    <property type="entry name" value="Nucleotide-diphossugar_trans"/>
</dbReference>
<dbReference type="PANTHER" id="PTHR21485:SF6">
    <property type="entry name" value="N-ACYLNEURAMINATE CYTIDYLYLTRANSFERASE-RELATED"/>
    <property type="match status" value="1"/>
</dbReference>
<dbReference type="GO" id="GO:0008781">
    <property type="term" value="F:N-acylneuraminate cytidylyltransferase activity"/>
    <property type="evidence" value="ECO:0007669"/>
    <property type="project" value="TreeGrafter"/>
</dbReference>
<dbReference type="AlphaFoldDB" id="A0LAC1"/>
<dbReference type="SUPFAM" id="SSF53448">
    <property type="entry name" value="Nucleotide-diphospho-sugar transferases"/>
    <property type="match status" value="1"/>
</dbReference>
<sequence>MTHGIDHPAPLCIIPARGGSKRIPRKNIRPFMGKPLIAYSIEAALATGLFAQVVVSTDDAEIAQVAQHYGAAVPFMRPAPLADDFTTTADVLLHALHSLGGAQQHPALCCIYPTAPLLQPQDLREAWQLFLQKQAHTVMSVTTFAFPIQRALRVEPHSGQLQMIQPQHRTTRSNDLEEAYHDAGQFYWLNSAALVASGQIYGATCYPQRLPRYRVQDLDTLEDWTQAELLYQLLEQRQRQPSP</sequence>
<accession>A0LAC1</accession>
<dbReference type="eggNOG" id="COG1083">
    <property type="taxonomic scope" value="Bacteria"/>
</dbReference>